<dbReference type="Proteomes" id="UP000826195">
    <property type="component" value="Unassembled WGS sequence"/>
</dbReference>
<proteinExistence type="predicted"/>
<keyword evidence="2" id="KW-1185">Reference proteome</keyword>
<name>A0AAV7IF27_COTGL</name>
<sequence>MTQVQKVNFTPTEEIENELVGFVDAIEATTRYGSKLAFKFVVNNGEGVRVQVSAWNDEVTRAEQNVHIDHIVHFDSARAVVSSPFNRSNYFGAELTIQTYTSIQDLKKMDRTIY</sequence>
<reference evidence="1 2" key="1">
    <citation type="journal article" date="2021" name="J. Hered.">
        <title>A chromosome-level genome assembly of the parasitoid wasp, Cotesia glomerata (Hymenoptera: Braconidae).</title>
        <authorList>
            <person name="Pinto B.J."/>
            <person name="Weis J.J."/>
            <person name="Gamble T."/>
            <person name="Ode P.J."/>
            <person name="Paul R."/>
            <person name="Zaspel J.M."/>
        </authorList>
    </citation>
    <scope>NUCLEOTIDE SEQUENCE [LARGE SCALE GENOMIC DNA]</scope>
    <source>
        <strain evidence="1">CgM1</strain>
    </source>
</reference>
<dbReference type="EMBL" id="JAHXZJ010001864">
    <property type="protein sequence ID" value="KAH0549712.1"/>
    <property type="molecule type" value="Genomic_DNA"/>
</dbReference>
<protein>
    <submittedName>
        <fullName evidence="1">Uncharacterized protein</fullName>
    </submittedName>
</protein>
<dbReference type="AlphaFoldDB" id="A0AAV7IF27"/>
<organism evidence="1 2">
    <name type="scientific">Cotesia glomerata</name>
    <name type="common">Lepidopteran parasitic wasp</name>
    <name type="synonym">Apanteles glomeratus</name>
    <dbReference type="NCBI Taxonomy" id="32391"/>
    <lineage>
        <taxon>Eukaryota</taxon>
        <taxon>Metazoa</taxon>
        <taxon>Ecdysozoa</taxon>
        <taxon>Arthropoda</taxon>
        <taxon>Hexapoda</taxon>
        <taxon>Insecta</taxon>
        <taxon>Pterygota</taxon>
        <taxon>Neoptera</taxon>
        <taxon>Endopterygota</taxon>
        <taxon>Hymenoptera</taxon>
        <taxon>Apocrita</taxon>
        <taxon>Ichneumonoidea</taxon>
        <taxon>Braconidae</taxon>
        <taxon>Microgastrinae</taxon>
        <taxon>Cotesia</taxon>
    </lineage>
</organism>
<gene>
    <name evidence="1" type="ORF">KQX54_012888</name>
</gene>
<comment type="caution">
    <text evidence="1">The sequence shown here is derived from an EMBL/GenBank/DDBJ whole genome shotgun (WGS) entry which is preliminary data.</text>
</comment>
<accession>A0AAV7IF27</accession>
<evidence type="ECO:0000313" key="1">
    <source>
        <dbReference type="EMBL" id="KAH0549712.1"/>
    </source>
</evidence>
<evidence type="ECO:0000313" key="2">
    <source>
        <dbReference type="Proteomes" id="UP000826195"/>
    </source>
</evidence>